<dbReference type="AlphaFoldDB" id="A0A7X6DKS1"/>
<keyword evidence="2" id="KW-1185">Reference proteome</keyword>
<dbReference type="Proteomes" id="UP000521868">
    <property type="component" value="Unassembled WGS sequence"/>
</dbReference>
<accession>A0A7X6DKS1</accession>
<dbReference type="Gene3D" id="3.90.550.10">
    <property type="entry name" value="Spore Coat Polysaccharide Biosynthesis Protein SpsA, Chain A"/>
    <property type="match status" value="1"/>
</dbReference>
<name>A0A7X6DKS1_9BURK</name>
<reference evidence="1 2" key="1">
    <citation type="journal article" date="2020" name="Nature">
        <title>Bacterial chemolithoautotrophy via manganese oxidation.</title>
        <authorList>
            <person name="Yu H."/>
            <person name="Leadbetter J.R."/>
        </authorList>
    </citation>
    <scope>NUCLEOTIDE SEQUENCE [LARGE SCALE GENOMIC DNA]</scope>
    <source>
        <strain evidence="1 2">RBP-1</strain>
    </source>
</reference>
<dbReference type="InterPro" id="IPR029044">
    <property type="entry name" value="Nucleotide-diphossugar_trans"/>
</dbReference>
<protein>
    <submittedName>
        <fullName evidence="1">Glycosyltransferase family 2 protein</fullName>
    </submittedName>
</protein>
<organism evidence="1 2">
    <name type="scientific">Ramlibacter lithotrophicus</name>
    <dbReference type="NCBI Taxonomy" id="2606681"/>
    <lineage>
        <taxon>Bacteria</taxon>
        <taxon>Pseudomonadati</taxon>
        <taxon>Pseudomonadota</taxon>
        <taxon>Betaproteobacteria</taxon>
        <taxon>Burkholderiales</taxon>
        <taxon>Comamonadaceae</taxon>
        <taxon>Ramlibacter</taxon>
    </lineage>
</organism>
<dbReference type="SUPFAM" id="SSF53448">
    <property type="entry name" value="Nucleotide-diphospho-sugar transferases"/>
    <property type="match status" value="1"/>
</dbReference>
<sequence>MGQGTDAGAKVGVMVPTFNRPDLLRSCVLQMAAQSRPPDLICIHQNGHPDSYIWSVEDLRTPGQLVWMHTPQKIAQHQWYAVPLRYLLEAGCTHFFWADHDDIYLRDHVQAGLDDLRDADFSVSRQCGLLYTKASEFRYAPQVEFTSHAPGGMSSSMCFNRAFAGQLLADLLADTVHHYSDNVVAHVTMPRFRCRVSSRRTAVYHAHEGSLTSHPWLATAFG</sequence>
<evidence type="ECO:0000313" key="1">
    <source>
        <dbReference type="EMBL" id="NKE68999.1"/>
    </source>
</evidence>
<dbReference type="RefSeq" id="WP_168110137.1">
    <property type="nucleotide sequence ID" value="NZ_VTOX01000014.1"/>
</dbReference>
<dbReference type="EMBL" id="VTOX01000014">
    <property type="protein sequence ID" value="NKE68999.1"/>
    <property type="molecule type" value="Genomic_DNA"/>
</dbReference>
<gene>
    <name evidence="1" type="ORF">RAMLITH_24610</name>
</gene>
<dbReference type="CDD" id="cd00761">
    <property type="entry name" value="Glyco_tranf_GTA_type"/>
    <property type="match status" value="1"/>
</dbReference>
<keyword evidence="1" id="KW-0808">Transferase</keyword>
<comment type="caution">
    <text evidence="1">The sequence shown here is derived from an EMBL/GenBank/DDBJ whole genome shotgun (WGS) entry which is preliminary data.</text>
</comment>
<evidence type="ECO:0000313" key="2">
    <source>
        <dbReference type="Proteomes" id="UP000521868"/>
    </source>
</evidence>
<proteinExistence type="predicted"/>
<dbReference type="GO" id="GO:0016740">
    <property type="term" value="F:transferase activity"/>
    <property type="evidence" value="ECO:0007669"/>
    <property type="project" value="UniProtKB-KW"/>
</dbReference>